<protein>
    <submittedName>
        <fullName evidence="1">Uncharacterized protein</fullName>
    </submittedName>
</protein>
<organism evidence="1 2">
    <name type="scientific">Frankia canadensis</name>
    <dbReference type="NCBI Taxonomy" id="1836972"/>
    <lineage>
        <taxon>Bacteria</taxon>
        <taxon>Bacillati</taxon>
        <taxon>Actinomycetota</taxon>
        <taxon>Actinomycetes</taxon>
        <taxon>Frankiales</taxon>
        <taxon>Frankiaceae</taxon>
        <taxon>Frankia</taxon>
    </lineage>
</organism>
<reference evidence="1 2" key="1">
    <citation type="submission" date="2017-06" db="EMBL/GenBank/DDBJ databases">
        <authorList>
            <person name="Kim H.J."/>
            <person name="Triplett B.A."/>
        </authorList>
    </citation>
    <scope>NUCLEOTIDE SEQUENCE [LARGE SCALE GENOMIC DNA]</scope>
    <source>
        <strain evidence="1">FRACA_ARgP5</strain>
    </source>
</reference>
<gene>
    <name evidence="1" type="ORF">FRACA_10108</name>
</gene>
<name>A0A2I2KI89_9ACTN</name>
<accession>A0A2I2KI89</accession>
<sequence length="49" mass="5243">MGSVFALTAAAFLLSALVLFVSGRPRARLQTVAPDRLPCQLAQLCVLRT</sequence>
<dbReference type="EMBL" id="FZMO01000001">
    <property type="protein sequence ID" value="SNQ45349.1"/>
    <property type="molecule type" value="Genomic_DNA"/>
</dbReference>
<evidence type="ECO:0000313" key="1">
    <source>
        <dbReference type="EMBL" id="SNQ45349.1"/>
    </source>
</evidence>
<keyword evidence="2" id="KW-1185">Reference proteome</keyword>
<dbReference type="Proteomes" id="UP000234331">
    <property type="component" value="Unassembled WGS sequence"/>
</dbReference>
<dbReference type="AlphaFoldDB" id="A0A2I2KI89"/>
<proteinExistence type="predicted"/>
<evidence type="ECO:0000313" key="2">
    <source>
        <dbReference type="Proteomes" id="UP000234331"/>
    </source>
</evidence>